<keyword evidence="10 11" id="KW-0998">Cell outer membrane</keyword>
<keyword evidence="7" id="KW-0406">Ion transport</keyword>
<evidence type="ECO:0000256" key="6">
    <source>
        <dbReference type="ARBA" id="ARBA00023004"/>
    </source>
</evidence>
<comment type="similarity">
    <text evidence="11 12">Belongs to the TonB-dependent receptor family.</text>
</comment>
<feature type="domain" description="TonB-dependent receptor-like beta-barrel" evidence="14">
    <location>
        <begin position="325"/>
        <end position="755"/>
    </location>
</feature>
<evidence type="ECO:0000256" key="1">
    <source>
        <dbReference type="ARBA" id="ARBA00004571"/>
    </source>
</evidence>
<dbReference type="InterPro" id="IPR000531">
    <property type="entry name" value="Beta-barrel_TonB"/>
</dbReference>
<keyword evidence="16" id="KW-0675">Receptor</keyword>
<comment type="caution">
    <text evidence="16">The sequence shown here is derived from an EMBL/GenBank/DDBJ whole genome shotgun (WGS) entry which is preliminary data.</text>
</comment>
<dbReference type="InterPro" id="IPR012910">
    <property type="entry name" value="Plug_dom"/>
</dbReference>
<feature type="signal peptide" evidence="13">
    <location>
        <begin position="1"/>
        <end position="23"/>
    </location>
</feature>
<reference evidence="16 17" key="1">
    <citation type="submission" date="2024-06" db="EMBL/GenBank/DDBJ databases">
        <title>Novosphingobium rhizovicinus M1R2S20.</title>
        <authorList>
            <person name="Sun J.-Q."/>
        </authorList>
    </citation>
    <scope>NUCLEOTIDE SEQUENCE [LARGE SCALE GENOMIC DNA]</scope>
    <source>
        <strain evidence="16 17">M1R2S20</strain>
    </source>
</reference>
<evidence type="ECO:0000256" key="2">
    <source>
        <dbReference type="ARBA" id="ARBA00022448"/>
    </source>
</evidence>
<evidence type="ECO:0000313" key="16">
    <source>
        <dbReference type="EMBL" id="MEW9853889.1"/>
    </source>
</evidence>
<accession>A0ABV3R820</accession>
<evidence type="ECO:0000256" key="9">
    <source>
        <dbReference type="ARBA" id="ARBA00023136"/>
    </source>
</evidence>
<dbReference type="Pfam" id="PF07715">
    <property type="entry name" value="Plug"/>
    <property type="match status" value="1"/>
</dbReference>
<evidence type="ECO:0000256" key="8">
    <source>
        <dbReference type="ARBA" id="ARBA00023077"/>
    </source>
</evidence>
<evidence type="ECO:0000256" key="10">
    <source>
        <dbReference type="ARBA" id="ARBA00023237"/>
    </source>
</evidence>
<feature type="domain" description="TonB-dependent receptor plug" evidence="15">
    <location>
        <begin position="61"/>
        <end position="166"/>
    </location>
</feature>
<gene>
    <name evidence="16" type="ORF">ABUH87_01660</name>
</gene>
<keyword evidence="8 12" id="KW-0798">TonB box</keyword>
<dbReference type="InterPro" id="IPR039426">
    <property type="entry name" value="TonB-dep_rcpt-like"/>
</dbReference>
<dbReference type="Proteomes" id="UP001556118">
    <property type="component" value="Unassembled WGS sequence"/>
</dbReference>
<dbReference type="Pfam" id="PF00593">
    <property type="entry name" value="TonB_dep_Rec_b-barrel"/>
    <property type="match status" value="1"/>
</dbReference>
<keyword evidence="13" id="KW-0732">Signal</keyword>
<organism evidence="16 17">
    <name type="scientific">Novosphingobium rhizovicinum</name>
    <dbReference type="NCBI Taxonomy" id="3228928"/>
    <lineage>
        <taxon>Bacteria</taxon>
        <taxon>Pseudomonadati</taxon>
        <taxon>Pseudomonadota</taxon>
        <taxon>Alphaproteobacteria</taxon>
        <taxon>Sphingomonadales</taxon>
        <taxon>Sphingomonadaceae</taxon>
        <taxon>Novosphingobium</taxon>
    </lineage>
</organism>
<evidence type="ECO:0000256" key="13">
    <source>
        <dbReference type="SAM" id="SignalP"/>
    </source>
</evidence>
<keyword evidence="6" id="KW-0408">Iron</keyword>
<evidence type="ECO:0000256" key="3">
    <source>
        <dbReference type="ARBA" id="ARBA00022452"/>
    </source>
</evidence>
<proteinExistence type="inferred from homology"/>
<keyword evidence="17" id="KW-1185">Reference proteome</keyword>
<dbReference type="RefSeq" id="WP_367768407.1">
    <property type="nucleotide sequence ID" value="NZ_JBFNXR010000017.1"/>
</dbReference>
<evidence type="ECO:0000313" key="17">
    <source>
        <dbReference type="Proteomes" id="UP001556118"/>
    </source>
</evidence>
<evidence type="ECO:0000259" key="14">
    <source>
        <dbReference type="Pfam" id="PF00593"/>
    </source>
</evidence>
<dbReference type="EMBL" id="JBFNXR010000017">
    <property type="protein sequence ID" value="MEW9853889.1"/>
    <property type="molecule type" value="Genomic_DNA"/>
</dbReference>
<dbReference type="PROSITE" id="PS52016">
    <property type="entry name" value="TONB_DEPENDENT_REC_3"/>
    <property type="match status" value="1"/>
</dbReference>
<evidence type="ECO:0000256" key="12">
    <source>
        <dbReference type="RuleBase" id="RU003357"/>
    </source>
</evidence>
<keyword evidence="5 11" id="KW-0812">Transmembrane</keyword>
<evidence type="ECO:0000256" key="7">
    <source>
        <dbReference type="ARBA" id="ARBA00023065"/>
    </source>
</evidence>
<keyword evidence="4" id="KW-0410">Iron transport</keyword>
<evidence type="ECO:0000256" key="5">
    <source>
        <dbReference type="ARBA" id="ARBA00022692"/>
    </source>
</evidence>
<dbReference type="InterPro" id="IPR036942">
    <property type="entry name" value="Beta-barrel_TonB_sf"/>
</dbReference>
<protein>
    <submittedName>
        <fullName evidence="16">TonB-dependent receptor</fullName>
    </submittedName>
</protein>
<dbReference type="PANTHER" id="PTHR32552:SF81">
    <property type="entry name" value="TONB-DEPENDENT OUTER MEMBRANE RECEPTOR"/>
    <property type="match status" value="1"/>
</dbReference>
<keyword evidence="3 11" id="KW-1134">Transmembrane beta strand</keyword>
<evidence type="ECO:0000256" key="4">
    <source>
        <dbReference type="ARBA" id="ARBA00022496"/>
    </source>
</evidence>
<feature type="chain" id="PRO_5047065595" evidence="13">
    <location>
        <begin position="24"/>
        <end position="792"/>
    </location>
</feature>
<sequence>MRVLLTSVAVPVVSIMIVSPASAQDGSAMVQEQAAASAVLRDGAATGGDIVVTARRRQESLQDVPLAVAVIGGEELRQRQIASDLDLQSAVPGLIIRQNGNANQFNYAIRGQSVDTYTNSPPGVLAYTNEVQLVNHTATSLYDLEGVQVLKGPQGTLFGRNTTGGAVLFETAKPGNEVQGYALARYGNYDMRHFEGAVTLPVSEALRLRVAAVHAAGGAFVKDISSGERLGKRISTSVRGTLLFEPTATFSNTTVVQHTDEGGTNLPSVFFSYYPCGSTFNGAPLFSGAPCLYQPGSAPFDAYVAANPNLYAGGVPGYAELQKQLGQRRVDVNTPLPHEAKSTSIINTTTYEASPGVTFKNIFGYNKTSADDGFDYDGTPYLIFHAATNVVDATRMSDTSGLFVRRTEQISDELQLQGEAFDKRLNYVLGAYYLDQSDINNSSLYSFDLTPIAAGLPFRYHQRTTTKSRAIFAQGSYGVTDKLNLTLGGRYTWDKVSARQLPGSIFGTDFPRESMSWRKPSWTVSLDYELSADLMVYAAQRGSWRTGGYNYSVLPVNETAVNGGNRFSPETTRDVEVGFKYSGSGMGMPVTFNAAFYNQWASDVQRSIYIVGVGGSPTLFTVNVPKAEITGAEVDMSLRAASWLRLGASGAYTNARYTSGAVTLLGSPTVYGPYADAPEWSGNAFADINHSLGGGMGDLNLHFEVFGQTKMYFSNVAATQAPFTTIPGYVLANARVAWSQLLDTPLTAAFYAQNIFDRRYWAGGNAVGPALGINTAVPGRPRSYGIELRADF</sequence>
<keyword evidence="9 11" id="KW-0472">Membrane</keyword>
<comment type="subcellular location">
    <subcellularLocation>
        <location evidence="1 11">Cell outer membrane</location>
        <topology evidence="1 11">Multi-pass membrane protein</topology>
    </subcellularLocation>
</comment>
<evidence type="ECO:0000259" key="15">
    <source>
        <dbReference type="Pfam" id="PF07715"/>
    </source>
</evidence>
<dbReference type="PANTHER" id="PTHR32552">
    <property type="entry name" value="FERRICHROME IRON RECEPTOR-RELATED"/>
    <property type="match status" value="1"/>
</dbReference>
<dbReference type="Gene3D" id="2.40.170.20">
    <property type="entry name" value="TonB-dependent receptor, beta-barrel domain"/>
    <property type="match status" value="2"/>
</dbReference>
<dbReference type="SUPFAM" id="SSF56935">
    <property type="entry name" value="Porins"/>
    <property type="match status" value="1"/>
</dbReference>
<keyword evidence="2 11" id="KW-0813">Transport</keyword>
<name>A0ABV3R820_9SPHN</name>
<evidence type="ECO:0000256" key="11">
    <source>
        <dbReference type="PROSITE-ProRule" id="PRU01360"/>
    </source>
</evidence>